<proteinExistence type="predicted"/>
<dbReference type="InterPro" id="IPR011989">
    <property type="entry name" value="ARM-like"/>
</dbReference>
<dbReference type="Gene3D" id="1.25.10.10">
    <property type="entry name" value="Leucine-rich Repeat Variant"/>
    <property type="match status" value="1"/>
</dbReference>
<keyword evidence="2" id="KW-1185">Reference proteome</keyword>
<dbReference type="SUPFAM" id="SSF48371">
    <property type="entry name" value="ARM repeat"/>
    <property type="match status" value="1"/>
</dbReference>
<dbReference type="Proteomes" id="UP000753802">
    <property type="component" value="Unassembled WGS sequence"/>
</dbReference>
<protein>
    <recommendedName>
        <fullName evidence="3">HEAT repeat-containing protein</fullName>
    </recommendedName>
</protein>
<dbReference type="RefSeq" id="WP_161818465.1">
    <property type="nucleotide sequence ID" value="NZ_JAACJS010000012.1"/>
</dbReference>
<organism evidence="1 2">
    <name type="scientific">Sediminibacterium roseum</name>
    <dbReference type="NCBI Taxonomy" id="1978412"/>
    <lineage>
        <taxon>Bacteria</taxon>
        <taxon>Pseudomonadati</taxon>
        <taxon>Bacteroidota</taxon>
        <taxon>Chitinophagia</taxon>
        <taxon>Chitinophagales</taxon>
        <taxon>Chitinophagaceae</taxon>
        <taxon>Sediminibacterium</taxon>
    </lineage>
</organism>
<dbReference type="EMBL" id="JAACJS010000012">
    <property type="protein sequence ID" value="NCI50157.1"/>
    <property type="molecule type" value="Genomic_DNA"/>
</dbReference>
<gene>
    <name evidence="1" type="ORF">GWC95_09500</name>
</gene>
<sequence>MNILQELGAEHSKAQALKIAAYACASKKNFRELMKCFLSDDYRIAQRAAWSVSWAARQQPGMIVPYIKELVAQMQRKDVHNAVVRNSVRILEAIEIPEEFHGEVMNVCFAFIESPATPVAVKAFALTTLFNLSKKYPDIRAELKLVIEERWDMETAAFRSRGRKILKAIE</sequence>
<evidence type="ECO:0000313" key="1">
    <source>
        <dbReference type="EMBL" id="NCI50157.1"/>
    </source>
</evidence>
<evidence type="ECO:0000313" key="2">
    <source>
        <dbReference type="Proteomes" id="UP000753802"/>
    </source>
</evidence>
<comment type="caution">
    <text evidence="1">The sequence shown here is derived from an EMBL/GenBank/DDBJ whole genome shotgun (WGS) entry which is preliminary data.</text>
</comment>
<dbReference type="InterPro" id="IPR016024">
    <property type="entry name" value="ARM-type_fold"/>
</dbReference>
<evidence type="ECO:0008006" key="3">
    <source>
        <dbReference type="Google" id="ProtNLM"/>
    </source>
</evidence>
<reference evidence="1 2" key="1">
    <citation type="submission" date="2020-01" db="EMBL/GenBank/DDBJ databases">
        <title>Genome analysis.</title>
        <authorList>
            <person name="Wu S."/>
            <person name="Wang G."/>
        </authorList>
    </citation>
    <scope>NUCLEOTIDE SEQUENCE [LARGE SCALE GENOMIC DNA]</scope>
    <source>
        <strain evidence="1 2">SYL130</strain>
    </source>
</reference>
<name>A0ABW9ZWR7_9BACT</name>
<accession>A0ABW9ZWR7</accession>